<comment type="cofactor">
    <cofactor evidence="1 3">
        <name>a divalent metal cation</name>
        <dbReference type="ChEBI" id="CHEBI:60240"/>
    </cofactor>
</comment>
<dbReference type="SUPFAM" id="SSF52972">
    <property type="entry name" value="ITPase-like"/>
    <property type="match status" value="1"/>
</dbReference>
<dbReference type="InterPro" id="IPR029001">
    <property type="entry name" value="ITPase-like_fam"/>
</dbReference>
<sequence length="183" mass="19976">MRVLLASNSPRRRELLHEVIPAFEVVPSRYEEIAREGESGRARALRFAEGKAKEVFSRFPDAAVLGADTVVVLGGEILGKPKDGADAFRMLRLLSGKTHSVFSGVCLVTPEGERCGVEETRVTFRILSDEEIVSYIQTGSPLDKAGAYGIQDSGFAASCDGSYSNVVGLPLERVREYCKELHL</sequence>
<feature type="site" description="Important for substrate specificity" evidence="3">
    <location>
        <position position="11"/>
    </location>
</feature>
<evidence type="ECO:0000313" key="5">
    <source>
        <dbReference type="Proteomes" id="UP000824102"/>
    </source>
</evidence>
<keyword evidence="3" id="KW-0963">Cytoplasm</keyword>
<evidence type="ECO:0000256" key="2">
    <source>
        <dbReference type="ARBA" id="ARBA00022801"/>
    </source>
</evidence>
<gene>
    <name evidence="4" type="primary">maf</name>
    <name evidence="4" type="ORF">H9964_00610</name>
</gene>
<accession>A0A9D2G4F8</accession>
<dbReference type="PANTHER" id="PTHR43213">
    <property type="entry name" value="BIFUNCTIONAL DTTP/UTP PYROPHOSPHATASE/METHYLTRANSFERASE PROTEIN-RELATED"/>
    <property type="match status" value="1"/>
</dbReference>
<comment type="caution">
    <text evidence="4">The sequence shown here is derived from an EMBL/GenBank/DDBJ whole genome shotgun (WGS) entry which is preliminary data.</text>
</comment>
<protein>
    <recommendedName>
        <fullName evidence="3">dTTP/UTP pyrophosphatase</fullName>
        <shortName evidence="3">dTTPase/UTPase</shortName>
        <ecNumber evidence="3">3.6.1.9</ecNumber>
    </recommendedName>
    <alternativeName>
        <fullName evidence="3">Nucleoside triphosphate pyrophosphatase</fullName>
    </alternativeName>
    <alternativeName>
        <fullName evidence="3">Nucleotide pyrophosphatase</fullName>
        <shortName evidence="3">Nucleotide PPase</shortName>
    </alternativeName>
</protein>
<organism evidence="4 5">
    <name type="scientific">Candidatus Gallimonas intestinavium</name>
    <dbReference type="NCBI Taxonomy" id="2838603"/>
    <lineage>
        <taxon>Bacteria</taxon>
        <taxon>Bacillati</taxon>
        <taxon>Bacillota</taxon>
        <taxon>Clostridia</taxon>
        <taxon>Candidatus Gallimonas</taxon>
    </lineage>
</organism>
<evidence type="ECO:0000256" key="1">
    <source>
        <dbReference type="ARBA" id="ARBA00001968"/>
    </source>
</evidence>
<comment type="subcellular location">
    <subcellularLocation>
        <location evidence="3">Cytoplasm</location>
    </subcellularLocation>
</comment>
<reference evidence="4" key="2">
    <citation type="submission" date="2021-04" db="EMBL/GenBank/DDBJ databases">
        <authorList>
            <person name="Gilroy R."/>
        </authorList>
    </citation>
    <scope>NUCLEOTIDE SEQUENCE</scope>
    <source>
        <strain evidence="4">ChiW7-2402</strain>
    </source>
</reference>
<evidence type="ECO:0000256" key="3">
    <source>
        <dbReference type="HAMAP-Rule" id="MF_00528"/>
    </source>
</evidence>
<keyword evidence="3" id="KW-0546">Nucleotide metabolism</keyword>
<dbReference type="Proteomes" id="UP000824102">
    <property type="component" value="Unassembled WGS sequence"/>
</dbReference>
<comment type="catalytic activity">
    <reaction evidence="3">
        <text>dTTP + H2O = dTMP + diphosphate + H(+)</text>
        <dbReference type="Rhea" id="RHEA:28534"/>
        <dbReference type="ChEBI" id="CHEBI:15377"/>
        <dbReference type="ChEBI" id="CHEBI:15378"/>
        <dbReference type="ChEBI" id="CHEBI:33019"/>
        <dbReference type="ChEBI" id="CHEBI:37568"/>
        <dbReference type="ChEBI" id="CHEBI:63528"/>
        <dbReference type="EC" id="3.6.1.9"/>
    </reaction>
</comment>
<dbReference type="InterPro" id="IPR003697">
    <property type="entry name" value="Maf-like"/>
</dbReference>
<dbReference type="HAMAP" id="MF_00528">
    <property type="entry name" value="Maf"/>
    <property type="match status" value="1"/>
</dbReference>
<dbReference type="Gene3D" id="3.90.950.10">
    <property type="match status" value="1"/>
</dbReference>
<feature type="active site" description="Proton acceptor" evidence="3">
    <location>
        <position position="68"/>
    </location>
</feature>
<reference evidence="4" key="1">
    <citation type="journal article" date="2021" name="PeerJ">
        <title>Extensive microbial diversity within the chicken gut microbiome revealed by metagenomics and culture.</title>
        <authorList>
            <person name="Gilroy R."/>
            <person name="Ravi A."/>
            <person name="Getino M."/>
            <person name="Pursley I."/>
            <person name="Horton D.L."/>
            <person name="Alikhan N.F."/>
            <person name="Baker D."/>
            <person name="Gharbi K."/>
            <person name="Hall N."/>
            <person name="Watson M."/>
            <person name="Adriaenssens E.M."/>
            <person name="Foster-Nyarko E."/>
            <person name="Jarju S."/>
            <person name="Secka A."/>
            <person name="Antonio M."/>
            <person name="Oren A."/>
            <person name="Chaudhuri R.R."/>
            <person name="La Ragione R."/>
            <person name="Hildebrand F."/>
            <person name="Pallen M.J."/>
        </authorList>
    </citation>
    <scope>NUCLEOTIDE SEQUENCE</scope>
    <source>
        <strain evidence="4">ChiW7-2402</strain>
    </source>
</reference>
<comment type="similarity">
    <text evidence="3">Belongs to the Maf family. YhdE subfamily.</text>
</comment>
<name>A0A9D2G4F8_9FIRM</name>
<dbReference type="AlphaFoldDB" id="A0A9D2G4F8"/>
<dbReference type="GO" id="GO:0005737">
    <property type="term" value="C:cytoplasm"/>
    <property type="evidence" value="ECO:0007669"/>
    <property type="project" value="UniProtKB-SubCell"/>
</dbReference>
<comment type="catalytic activity">
    <reaction evidence="3">
        <text>UTP + H2O = UMP + diphosphate + H(+)</text>
        <dbReference type="Rhea" id="RHEA:29395"/>
        <dbReference type="ChEBI" id="CHEBI:15377"/>
        <dbReference type="ChEBI" id="CHEBI:15378"/>
        <dbReference type="ChEBI" id="CHEBI:33019"/>
        <dbReference type="ChEBI" id="CHEBI:46398"/>
        <dbReference type="ChEBI" id="CHEBI:57865"/>
        <dbReference type="EC" id="3.6.1.9"/>
    </reaction>
</comment>
<comment type="function">
    <text evidence="3">Nucleoside triphosphate pyrophosphatase that hydrolyzes dTTP and UTP. May have a dual role in cell division arrest and in preventing the incorporation of modified nucleotides into cellular nucleic acids.</text>
</comment>
<dbReference type="EMBL" id="DXBB01000008">
    <property type="protein sequence ID" value="HIZ72061.1"/>
    <property type="molecule type" value="Genomic_DNA"/>
</dbReference>
<comment type="caution">
    <text evidence="3">Lacks conserved residue(s) required for the propagation of feature annotation.</text>
</comment>
<dbReference type="EC" id="3.6.1.9" evidence="3"/>
<dbReference type="CDD" id="cd00555">
    <property type="entry name" value="Maf"/>
    <property type="match status" value="1"/>
</dbReference>
<dbReference type="GO" id="GO:0009117">
    <property type="term" value="P:nucleotide metabolic process"/>
    <property type="evidence" value="ECO:0007669"/>
    <property type="project" value="UniProtKB-KW"/>
</dbReference>
<dbReference type="NCBIfam" id="TIGR00172">
    <property type="entry name" value="maf"/>
    <property type="match status" value="1"/>
</dbReference>
<evidence type="ECO:0000313" key="4">
    <source>
        <dbReference type="EMBL" id="HIZ72061.1"/>
    </source>
</evidence>
<feature type="site" description="Important for substrate specificity" evidence="3">
    <location>
        <position position="69"/>
    </location>
</feature>
<dbReference type="GO" id="GO:0047429">
    <property type="term" value="F:nucleoside triphosphate diphosphatase activity"/>
    <property type="evidence" value="ECO:0007669"/>
    <property type="project" value="UniProtKB-EC"/>
</dbReference>
<feature type="site" description="Important for substrate specificity" evidence="3">
    <location>
        <position position="151"/>
    </location>
</feature>
<keyword evidence="2 3" id="KW-0378">Hydrolase</keyword>
<proteinExistence type="inferred from homology"/>
<dbReference type="PIRSF" id="PIRSF006305">
    <property type="entry name" value="Maf"/>
    <property type="match status" value="1"/>
</dbReference>
<dbReference type="PANTHER" id="PTHR43213:SF5">
    <property type="entry name" value="BIFUNCTIONAL DTTP_UTP PYROPHOSPHATASE_METHYLTRANSFERASE PROTEIN-RELATED"/>
    <property type="match status" value="1"/>
</dbReference>
<dbReference type="Pfam" id="PF02545">
    <property type="entry name" value="Maf"/>
    <property type="match status" value="1"/>
</dbReference>